<comment type="subcellular location">
    <subcellularLocation>
        <location evidence="1">Cell membrane</location>
        <topology evidence="1">Multi-pass membrane protein</topology>
    </subcellularLocation>
</comment>
<dbReference type="Gene3D" id="1.20.1250.20">
    <property type="entry name" value="MFS general substrate transporter like domains"/>
    <property type="match status" value="2"/>
</dbReference>
<dbReference type="AlphaFoldDB" id="A0A6P1M7P9"/>
<feature type="transmembrane region" description="Helical" evidence="8">
    <location>
        <begin position="350"/>
        <end position="370"/>
    </location>
</feature>
<feature type="transmembrane region" description="Helical" evidence="8">
    <location>
        <begin position="294"/>
        <end position="313"/>
    </location>
</feature>
<feature type="transmembrane region" description="Helical" evidence="8">
    <location>
        <begin position="20"/>
        <end position="41"/>
    </location>
</feature>
<dbReference type="GO" id="GO:0008643">
    <property type="term" value="P:carbohydrate transport"/>
    <property type="evidence" value="ECO:0007669"/>
    <property type="project" value="InterPro"/>
</dbReference>
<dbReference type="PANTHER" id="PTHR11328">
    <property type="entry name" value="MAJOR FACILITATOR SUPERFAMILY DOMAIN-CONTAINING PROTEIN"/>
    <property type="match status" value="1"/>
</dbReference>
<comment type="similarity">
    <text evidence="2">Belongs to the sodium:galactoside symporter (TC 2.A.2) family.</text>
</comment>
<organism evidence="9 10">
    <name type="scientific">Tichowtungia aerotolerans</name>
    <dbReference type="NCBI Taxonomy" id="2697043"/>
    <lineage>
        <taxon>Bacteria</taxon>
        <taxon>Pseudomonadati</taxon>
        <taxon>Kiritimatiellota</taxon>
        <taxon>Tichowtungiia</taxon>
        <taxon>Tichowtungiales</taxon>
        <taxon>Tichowtungiaceae</taxon>
        <taxon>Tichowtungia</taxon>
    </lineage>
</organism>
<dbReference type="InterPro" id="IPR039672">
    <property type="entry name" value="MFS_2"/>
</dbReference>
<evidence type="ECO:0000256" key="5">
    <source>
        <dbReference type="ARBA" id="ARBA00022692"/>
    </source>
</evidence>
<evidence type="ECO:0000256" key="1">
    <source>
        <dbReference type="ARBA" id="ARBA00004651"/>
    </source>
</evidence>
<dbReference type="GO" id="GO:0005886">
    <property type="term" value="C:plasma membrane"/>
    <property type="evidence" value="ECO:0007669"/>
    <property type="project" value="UniProtKB-SubCell"/>
</dbReference>
<keyword evidence="4" id="KW-1003">Cell membrane</keyword>
<evidence type="ECO:0000256" key="3">
    <source>
        <dbReference type="ARBA" id="ARBA00022448"/>
    </source>
</evidence>
<feature type="transmembrane region" description="Helical" evidence="8">
    <location>
        <begin position="439"/>
        <end position="459"/>
    </location>
</feature>
<keyword evidence="5 8" id="KW-0812">Transmembrane</keyword>
<feature type="transmembrane region" description="Helical" evidence="8">
    <location>
        <begin position="325"/>
        <end position="344"/>
    </location>
</feature>
<gene>
    <name evidence="9" type="ORF">GT409_06360</name>
</gene>
<feature type="transmembrane region" description="Helical" evidence="8">
    <location>
        <begin position="391"/>
        <end position="411"/>
    </location>
</feature>
<dbReference type="PANTHER" id="PTHR11328:SF24">
    <property type="entry name" value="MAJOR FACILITATOR SUPERFAMILY (MFS) PROFILE DOMAIN-CONTAINING PROTEIN"/>
    <property type="match status" value="1"/>
</dbReference>
<name>A0A6P1M7P9_9BACT</name>
<evidence type="ECO:0000313" key="10">
    <source>
        <dbReference type="Proteomes" id="UP000464954"/>
    </source>
</evidence>
<keyword evidence="6 8" id="KW-1133">Transmembrane helix</keyword>
<evidence type="ECO:0000313" key="9">
    <source>
        <dbReference type="EMBL" id="QHI69083.1"/>
    </source>
</evidence>
<dbReference type="SUPFAM" id="SSF103473">
    <property type="entry name" value="MFS general substrate transporter"/>
    <property type="match status" value="1"/>
</dbReference>
<dbReference type="GO" id="GO:0006814">
    <property type="term" value="P:sodium ion transport"/>
    <property type="evidence" value="ECO:0007669"/>
    <property type="project" value="InterPro"/>
</dbReference>
<evidence type="ECO:0000256" key="2">
    <source>
        <dbReference type="ARBA" id="ARBA00009617"/>
    </source>
</evidence>
<accession>A0A6P1M7P9</accession>
<feature type="transmembrane region" description="Helical" evidence="8">
    <location>
        <begin position="90"/>
        <end position="108"/>
    </location>
</feature>
<dbReference type="PROSITE" id="PS00872">
    <property type="entry name" value="NA_GALACTOSIDE_SYMP"/>
    <property type="match status" value="1"/>
</dbReference>
<dbReference type="InterPro" id="IPR036259">
    <property type="entry name" value="MFS_trans_sf"/>
</dbReference>
<evidence type="ECO:0000256" key="7">
    <source>
        <dbReference type="ARBA" id="ARBA00023136"/>
    </source>
</evidence>
<dbReference type="RefSeq" id="WP_160628061.1">
    <property type="nucleotide sequence ID" value="NZ_CP047593.1"/>
</dbReference>
<feature type="transmembrane region" description="Helical" evidence="8">
    <location>
        <begin position="53"/>
        <end position="69"/>
    </location>
</feature>
<dbReference type="Proteomes" id="UP000464954">
    <property type="component" value="Chromosome"/>
</dbReference>
<feature type="transmembrane region" description="Helical" evidence="8">
    <location>
        <begin position="253"/>
        <end position="274"/>
    </location>
</feature>
<feature type="transmembrane region" description="Helical" evidence="8">
    <location>
        <begin position="161"/>
        <end position="183"/>
    </location>
</feature>
<keyword evidence="3" id="KW-0813">Transport</keyword>
<evidence type="ECO:0000256" key="4">
    <source>
        <dbReference type="ARBA" id="ARBA00022475"/>
    </source>
</evidence>
<feature type="transmembrane region" description="Helical" evidence="8">
    <location>
        <begin position="203"/>
        <end position="223"/>
    </location>
</feature>
<evidence type="ECO:0000256" key="6">
    <source>
        <dbReference type="ARBA" id="ARBA00022989"/>
    </source>
</evidence>
<dbReference type="KEGG" id="taer:GT409_06360"/>
<protein>
    <submittedName>
        <fullName evidence="9">MFS transporter</fullName>
    </submittedName>
</protein>
<dbReference type="GO" id="GO:0015293">
    <property type="term" value="F:symporter activity"/>
    <property type="evidence" value="ECO:0007669"/>
    <property type="project" value="InterPro"/>
</dbReference>
<dbReference type="InterPro" id="IPR018043">
    <property type="entry name" value="Na/Gal_symport_CS"/>
</dbReference>
<keyword evidence="10" id="KW-1185">Reference proteome</keyword>
<dbReference type="EMBL" id="CP047593">
    <property type="protein sequence ID" value="QHI69083.1"/>
    <property type="molecule type" value="Genomic_DNA"/>
</dbReference>
<sequence length="480" mass="54560">MAEQTTVIAPQDRVPFRKKLAYALGGPVDILSVWVLVSIAYPLFNMELQMRPLYVSILLMSLRLWDGIIDPIMGCISDNTRTRWGRRRPYILVGAILAGLAYPLIWWFPDGLSQEQTLWWIIGFGILFYTCFTVWAMPYQSLLMEMTPDYNERTRVTEIRGYLQTLTGFVNGWIWWLTLRPLFHVQSLETGEMVGSTLNGMRWISLVIAGVIILFGVIPAFFVKERYYESNLTKNQAKVGLFKSLKETLSNRVFVLLCAFTLFFLLGTAIFDSYGRYVGTYYVLGGDWDLASRFSGYGTVVYTVFSLAFIPVFRWLSERIGKTKCLVISVCMVLVSAATTWWTFTPDFPYLMLLNTVFIGSGYAGLWLMIPSMQIDVVDLDELKTGERREGSFAAIFSWILKLSFCVGFLISGPLLEWTGFDAALGGEQPEAVLRNMRIGYIVIPVTALIFALALLKLVHISPERMAEIRAQLEARRGQV</sequence>
<feature type="transmembrane region" description="Helical" evidence="8">
    <location>
        <begin position="120"/>
        <end position="140"/>
    </location>
</feature>
<proteinExistence type="inferred from homology"/>
<reference evidence="9 10" key="1">
    <citation type="submission" date="2020-01" db="EMBL/GenBank/DDBJ databases">
        <title>Ponticoccus aerotolerans gen. nov., sp. nov., an anaerobic bacterium and proposal of Ponticoccusceae fam. nov., Ponticoccusles ord. nov. and Ponticoccuse classis nov. in the phylum Kiritimatiellaeota.</title>
        <authorList>
            <person name="Zhou L.Y."/>
            <person name="Du Z.J."/>
        </authorList>
    </citation>
    <scope>NUCLEOTIDE SEQUENCE [LARGE SCALE GENOMIC DNA]</scope>
    <source>
        <strain evidence="9 10">S-5007</strain>
    </source>
</reference>
<keyword evidence="7 8" id="KW-0472">Membrane</keyword>
<evidence type="ECO:0000256" key="8">
    <source>
        <dbReference type="SAM" id="Phobius"/>
    </source>
</evidence>
<dbReference type="Pfam" id="PF13347">
    <property type="entry name" value="MFS_2"/>
    <property type="match status" value="1"/>
</dbReference>